<dbReference type="Pfam" id="PF00015">
    <property type="entry name" value="MCPsignal"/>
    <property type="match status" value="1"/>
</dbReference>
<evidence type="ECO:0000256" key="5">
    <source>
        <dbReference type="SAM" id="Phobius"/>
    </source>
</evidence>
<comment type="caution">
    <text evidence="9">The sequence shown here is derived from an EMBL/GenBank/DDBJ whole genome shotgun (WGS) entry which is preliminary data.</text>
</comment>
<dbReference type="GO" id="GO:0007165">
    <property type="term" value="P:signal transduction"/>
    <property type="evidence" value="ECO:0007669"/>
    <property type="project" value="UniProtKB-KW"/>
</dbReference>
<evidence type="ECO:0000259" key="6">
    <source>
        <dbReference type="PROSITE" id="PS50111"/>
    </source>
</evidence>
<feature type="transmembrane region" description="Helical" evidence="5">
    <location>
        <begin position="12"/>
        <end position="36"/>
    </location>
</feature>
<accession>A0A1J5SDY2</accession>
<dbReference type="PROSITE" id="PS50111">
    <property type="entry name" value="CHEMOTAXIS_TRANSDUC_2"/>
    <property type="match status" value="1"/>
</dbReference>
<evidence type="ECO:0000259" key="7">
    <source>
        <dbReference type="PROSITE" id="PS50192"/>
    </source>
</evidence>
<protein>
    <submittedName>
        <fullName evidence="9">Methyl-accepting chemotaxis protein 2</fullName>
    </submittedName>
</protein>
<dbReference type="PANTHER" id="PTHR32089:SF112">
    <property type="entry name" value="LYSOZYME-LIKE PROTEIN-RELATED"/>
    <property type="match status" value="1"/>
</dbReference>
<name>A0A1J5SDY2_9ZZZZ</name>
<dbReference type="Gene3D" id="1.10.8.500">
    <property type="entry name" value="HAMP domain in histidine kinase"/>
    <property type="match status" value="1"/>
</dbReference>
<dbReference type="InterPro" id="IPR000727">
    <property type="entry name" value="T_SNARE_dom"/>
</dbReference>
<evidence type="ECO:0000313" key="9">
    <source>
        <dbReference type="EMBL" id="OIQ98429.1"/>
    </source>
</evidence>
<feature type="domain" description="T-SNARE coiled-coil homology" evidence="7">
    <location>
        <begin position="329"/>
        <end position="391"/>
    </location>
</feature>
<keyword evidence="5" id="KW-0472">Membrane</keyword>
<comment type="similarity">
    <text evidence="4">Belongs to the methyl-accepting chemotaxis (MCP) protein family.</text>
</comment>
<dbReference type="PROSITE" id="PS50192">
    <property type="entry name" value="T_SNARE"/>
    <property type="match status" value="1"/>
</dbReference>
<feature type="transmembrane region" description="Helical" evidence="5">
    <location>
        <begin position="57"/>
        <end position="82"/>
    </location>
</feature>
<dbReference type="PROSITE" id="PS50885">
    <property type="entry name" value="HAMP"/>
    <property type="match status" value="1"/>
</dbReference>
<dbReference type="PANTHER" id="PTHR32089">
    <property type="entry name" value="METHYL-ACCEPTING CHEMOTAXIS PROTEIN MCPB"/>
    <property type="match status" value="1"/>
</dbReference>
<dbReference type="EMBL" id="MLJW01000119">
    <property type="protein sequence ID" value="OIQ98429.1"/>
    <property type="molecule type" value="Genomic_DNA"/>
</dbReference>
<sequence>MIKINDIRISTIGIVIPLLLVGLTVGGLGATALLLARLHTVRAAGNLRQMQDGLEMLESILTGASVLYAALLCSLLAFFVWFSRVRLLAPLGDLHRAMVALAGGDDQTGIPRTAQQDEIGAMARTLEVFKRHAQDLKGVAVLKANREQETRMRREIAALADALQGEVTGTVAEVVHHTNQLLEATHTLREASGEMRGAVSAGVSVSLQAGDNVDAVAAATEELAATSREIAAQMARTISITQQAVAEADLVGSHVAGLTRASENIAGILGLISNIASQTNLLALNATIEAARAGEAGKGFAVVAHEVKGLAQSTADAVLRVGQEVENSRAVTGEAVASITGITATIRAINEIAASVAAAIEQQQAATQEISVNAQQASGRTGSARQSIQHLDGEMDGVDDVTRRVEGAAQVGRETLEEMVRRLDFIIRDSAAARRAAGRAADAREAVVLSLDGQRHQGVVEELSMERALLRLNGGQAVAAGRSGALELPQVGLIPVETGAGSGGALPLLLRPDEETAAVLGEYLQGAGVLDRRFVQAAQDGARQVAALFETALQRGEISLEALFDEDYQPIPGTDPQQHTTRFLALTDRLLPAVQEAMLEVDSRVAFAATVDRNGYLPTHNRQYSQPQGSDPAWNAAHCRNRRIFKDRTGQAAAHSTAPQLVQTYLRDMGDGTIIVMKDISAPIMVAGRHWGGFRIGYRLQE</sequence>
<reference evidence="9" key="1">
    <citation type="submission" date="2016-10" db="EMBL/GenBank/DDBJ databases">
        <title>Sequence of Gallionella enrichment culture.</title>
        <authorList>
            <person name="Poehlein A."/>
            <person name="Muehling M."/>
            <person name="Daniel R."/>
        </authorList>
    </citation>
    <scope>NUCLEOTIDE SEQUENCE</scope>
</reference>
<dbReference type="SMART" id="SM00304">
    <property type="entry name" value="HAMP"/>
    <property type="match status" value="1"/>
</dbReference>
<evidence type="ECO:0000256" key="4">
    <source>
        <dbReference type="ARBA" id="ARBA00029447"/>
    </source>
</evidence>
<evidence type="ECO:0000259" key="8">
    <source>
        <dbReference type="PROSITE" id="PS50885"/>
    </source>
</evidence>
<proteinExistence type="inferred from homology"/>
<dbReference type="SMART" id="SM00283">
    <property type="entry name" value="MA"/>
    <property type="match status" value="1"/>
</dbReference>
<evidence type="ECO:0000256" key="1">
    <source>
        <dbReference type="ARBA" id="ARBA00004429"/>
    </source>
</evidence>
<dbReference type="GO" id="GO:0005886">
    <property type="term" value="C:plasma membrane"/>
    <property type="evidence" value="ECO:0007669"/>
    <property type="project" value="UniProtKB-SubCell"/>
</dbReference>
<dbReference type="Gene3D" id="1.10.287.950">
    <property type="entry name" value="Methyl-accepting chemotaxis protein"/>
    <property type="match status" value="1"/>
</dbReference>
<feature type="domain" description="HAMP" evidence="8">
    <location>
        <begin position="85"/>
        <end position="138"/>
    </location>
</feature>
<dbReference type="InterPro" id="IPR003660">
    <property type="entry name" value="HAMP_dom"/>
</dbReference>
<evidence type="ECO:0000256" key="2">
    <source>
        <dbReference type="ARBA" id="ARBA00022519"/>
    </source>
</evidence>
<keyword evidence="5" id="KW-1133">Transmembrane helix</keyword>
<dbReference type="SUPFAM" id="SSF58104">
    <property type="entry name" value="Methyl-accepting chemotaxis protein (MCP) signaling domain"/>
    <property type="match status" value="1"/>
</dbReference>
<evidence type="ECO:0000256" key="3">
    <source>
        <dbReference type="ARBA" id="ARBA00023224"/>
    </source>
</evidence>
<comment type="subcellular location">
    <subcellularLocation>
        <location evidence="1">Cell inner membrane</location>
        <topology evidence="1">Multi-pass membrane protein</topology>
    </subcellularLocation>
</comment>
<keyword evidence="2" id="KW-1003">Cell membrane</keyword>
<keyword evidence="5" id="KW-0812">Transmembrane</keyword>
<feature type="domain" description="Methyl-accepting transducer" evidence="6">
    <location>
        <begin position="170"/>
        <end position="399"/>
    </location>
</feature>
<dbReference type="AlphaFoldDB" id="A0A1J5SDY2"/>
<keyword evidence="2" id="KW-0997">Cell inner membrane</keyword>
<dbReference type="InterPro" id="IPR004089">
    <property type="entry name" value="MCPsignal_dom"/>
</dbReference>
<organism evidence="9">
    <name type="scientific">mine drainage metagenome</name>
    <dbReference type="NCBI Taxonomy" id="410659"/>
    <lineage>
        <taxon>unclassified sequences</taxon>
        <taxon>metagenomes</taxon>
        <taxon>ecological metagenomes</taxon>
    </lineage>
</organism>
<keyword evidence="3" id="KW-0807">Transducer</keyword>
<gene>
    <name evidence="9" type="primary">mcp2_3</name>
    <name evidence="9" type="ORF">GALL_195540</name>
</gene>